<evidence type="ECO:0000256" key="4">
    <source>
        <dbReference type="ARBA" id="ARBA00013304"/>
    </source>
</evidence>
<feature type="transmembrane region" description="Helical" evidence="13">
    <location>
        <begin position="79"/>
        <end position="96"/>
    </location>
</feature>
<evidence type="ECO:0000256" key="1">
    <source>
        <dbReference type="ARBA" id="ARBA00002252"/>
    </source>
</evidence>
<dbReference type="GO" id="GO:0044167">
    <property type="term" value="C:host cell endoplasmic reticulum membrane"/>
    <property type="evidence" value="ECO:0007669"/>
    <property type="project" value="UniProtKB-SubCell"/>
</dbReference>
<dbReference type="Pfam" id="PF01307">
    <property type="entry name" value="Plant_vir_prot"/>
    <property type="match status" value="1"/>
</dbReference>
<keyword evidence="9" id="KW-0916">Viral movement protein</keyword>
<evidence type="ECO:0000256" key="7">
    <source>
        <dbReference type="ARBA" id="ARBA00022870"/>
    </source>
</evidence>
<evidence type="ECO:0000256" key="3">
    <source>
        <dbReference type="ARBA" id="ARBA00010321"/>
    </source>
</evidence>
<proteinExistence type="inferred from homology"/>
<evidence type="ECO:0000256" key="5">
    <source>
        <dbReference type="ARBA" id="ARBA00022448"/>
    </source>
</evidence>
<evidence type="ECO:0000256" key="13">
    <source>
        <dbReference type="SAM" id="Phobius"/>
    </source>
</evidence>
<dbReference type="InterPro" id="IPR001896">
    <property type="entry name" value="Plant_vir_prot"/>
</dbReference>
<comment type="similarity">
    <text evidence="3">Belongs to the Tymovirales TGBp2 protein family.</text>
</comment>
<evidence type="ECO:0000256" key="6">
    <source>
        <dbReference type="ARBA" id="ARBA00022692"/>
    </source>
</evidence>
<evidence type="ECO:0000256" key="10">
    <source>
        <dbReference type="ARBA" id="ARBA00023136"/>
    </source>
</evidence>
<reference evidence="14" key="1">
    <citation type="submission" date="2017-03" db="EMBL/GenBank/DDBJ databases">
        <title>Identification of several viruses from Peach (Prunus domestica) in Mexico.</title>
        <authorList>
            <person name="De La Torre Almaraz R."/>
            <person name="Sanchez Navarro J."/>
            <person name="Pallas V."/>
        </authorList>
    </citation>
    <scope>NUCLEOTIDE SEQUENCE</scope>
    <source>
        <strain evidence="14">DuraznoMex1</strain>
    </source>
</reference>
<protein>
    <recommendedName>
        <fullName evidence="4">Movement protein TGB2</fullName>
    </recommendedName>
    <alternativeName>
        <fullName evidence="12">Triple gene block 2 protein</fullName>
    </alternativeName>
</protein>
<keyword evidence="6 13" id="KW-0812">Transmembrane</keyword>
<name>A0A3S7ECL5_9VIRU</name>
<keyword evidence="11" id="KW-1038">Host endoplasmic reticulum</keyword>
<organism evidence="14">
    <name type="scientific">Cherry green ring mottle virus</name>
    <dbReference type="NCBI Taxonomy" id="65467"/>
    <lineage>
        <taxon>Viruses</taxon>
        <taxon>Riboviria</taxon>
        <taxon>Orthornavirae</taxon>
        <taxon>Kitrinoviricota</taxon>
        <taxon>Alsuviricetes</taxon>
        <taxon>Tymovirales</taxon>
        <taxon>Betaflexiviridae</taxon>
        <taxon>Quinvirinae</taxon>
        <taxon>Robigovirus</taxon>
        <taxon>Robigovirus viridiavii</taxon>
    </lineage>
</organism>
<comment type="subcellular location">
    <subcellularLocation>
        <location evidence="2">Host endoplasmic reticulum membrane</location>
    </subcellularLocation>
</comment>
<keyword evidence="10 13" id="KW-0472">Membrane</keyword>
<dbReference type="GO" id="GO:0046740">
    <property type="term" value="P:transport of virus in host, cell to cell"/>
    <property type="evidence" value="ECO:0007669"/>
    <property type="project" value="UniProtKB-KW"/>
</dbReference>
<keyword evidence="5" id="KW-0813">Transport</keyword>
<evidence type="ECO:0000256" key="11">
    <source>
        <dbReference type="ARBA" id="ARBA00023184"/>
    </source>
</evidence>
<evidence type="ECO:0000313" key="14">
    <source>
        <dbReference type="EMBL" id="AVD50424.1"/>
    </source>
</evidence>
<evidence type="ECO:0000256" key="9">
    <source>
        <dbReference type="ARBA" id="ARBA00023031"/>
    </source>
</evidence>
<dbReference type="EMBL" id="KY774448">
    <property type="protein sequence ID" value="AVD50424.1"/>
    <property type="molecule type" value="Genomic_RNA"/>
</dbReference>
<evidence type="ECO:0000256" key="2">
    <source>
        <dbReference type="ARBA" id="ARBA00004625"/>
    </source>
</evidence>
<keyword evidence="7" id="KW-1043">Host membrane</keyword>
<evidence type="ECO:0000256" key="12">
    <source>
        <dbReference type="ARBA" id="ARBA00032240"/>
    </source>
</evidence>
<evidence type="ECO:0000256" key="8">
    <source>
        <dbReference type="ARBA" id="ARBA00022989"/>
    </source>
</evidence>
<keyword evidence="8 13" id="KW-1133">Transmembrane helix</keyword>
<accession>A0A3S7ECL5</accession>
<comment type="function">
    <text evidence="1">Plays a role in viral cell-to-cell propagation, by facilitating genome transport to neighboring plant cells through plasmosdesmata,.</text>
</comment>
<sequence length="115" mass="12669">MSLRPPTDYSKPILCAAVGVSLALLCAALKSHYLPSVGDNLHSLPHGGYYTDGTKSISYNGLNCKEPSQVRTSLKSEKLIALLLVIVVSFLIYVSSRFSSRSSRIQHHCIHHRVF</sequence>